<protein>
    <submittedName>
        <fullName evidence="2">Uncharacterized protein</fullName>
    </submittedName>
</protein>
<gene>
    <name evidence="2" type="ORF">V1477_004447</name>
</gene>
<dbReference type="AlphaFoldDB" id="A0ABD2CRM7"/>
<evidence type="ECO:0000256" key="1">
    <source>
        <dbReference type="SAM" id="MobiDB-lite"/>
    </source>
</evidence>
<dbReference type="Proteomes" id="UP001607303">
    <property type="component" value="Unassembled WGS sequence"/>
</dbReference>
<sequence length="79" mass="8244">MYKMQPSNASSLFYPLVKIFVKMVFIGPSLGGYRALEFVGELENERGGAGRGRSVGVEAGSGPRYGTARVGPSTDGSAG</sequence>
<comment type="caution">
    <text evidence="2">The sequence shown here is derived from an EMBL/GenBank/DDBJ whole genome shotgun (WGS) entry which is preliminary data.</text>
</comment>
<accession>A0ABD2CRM7</accession>
<dbReference type="EMBL" id="JAYRBN010000035">
    <property type="protein sequence ID" value="KAL2747755.1"/>
    <property type="molecule type" value="Genomic_DNA"/>
</dbReference>
<keyword evidence="3" id="KW-1185">Reference proteome</keyword>
<organism evidence="2 3">
    <name type="scientific">Vespula maculifrons</name>
    <name type="common">Eastern yellow jacket</name>
    <name type="synonym">Wasp</name>
    <dbReference type="NCBI Taxonomy" id="7453"/>
    <lineage>
        <taxon>Eukaryota</taxon>
        <taxon>Metazoa</taxon>
        <taxon>Ecdysozoa</taxon>
        <taxon>Arthropoda</taxon>
        <taxon>Hexapoda</taxon>
        <taxon>Insecta</taxon>
        <taxon>Pterygota</taxon>
        <taxon>Neoptera</taxon>
        <taxon>Endopterygota</taxon>
        <taxon>Hymenoptera</taxon>
        <taxon>Apocrita</taxon>
        <taxon>Aculeata</taxon>
        <taxon>Vespoidea</taxon>
        <taxon>Vespidae</taxon>
        <taxon>Vespinae</taxon>
        <taxon>Vespula</taxon>
    </lineage>
</organism>
<evidence type="ECO:0000313" key="3">
    <source>
        <dbReference type="Proteomes" id="UP001607303"/>
    </source>
</evidence>
<feature type="region of interest" description="Disordered" evidence="1">
    <location>
        <begin position="44"/>
        <end position="79"/>
    </location>
</feature>
<evidence type="ECO:0000313" key="2">
    <source>
        <dbReference type="EMBL" id="KAL2747755.1"/>
    </source>
</evidence>
<proteinExistence type="predicted"/>
<name>A0ABD2CRM7_VESMC</name>
<reference evidence="2 3" key="1">
    <citation type="journal article" date="2024" name="Ann. Entomol. Soc. Am.">
        <title>Genomic analyses of the southern and eastern yellowjacket wasps (Hymenoptera: Vespidae) reveal evolutionary signatures of social life.</title>
        <authorList>
            <person name="Catto M.A."/>
            <person name="Caine P.B."/>
            <person name="Orr S.E."/>
            <person name="Hunt B.G."/>
            <person name="Goodisman M.A.D."/>
        </authorList>
    </citation>
    <scope>NUCLEOTIDE SEQUENCE [LARGE SCALE GENOMIC DNA]</scope>
    <source>
        <strain evidence="2">232</strain>
        <tissue evidence="2">Head and thorax</tissue>
    </source>
</reference>